<keyword evidence="2" id="KW-1185">Reference proteome</keyword>
<keyword evidence="1" id="KW-0012">Acyltransferase</keyword>
<protein>
    <submittedName>
        <fullName evidence="1">GNAT family N-acetyltransferase</fullName>
        <ecNumber evidence="1">2.3.1.-</ecNumber>
    </submittedName>
</protein>
<dbReference type="InterPro" id="IPR007434">
    <property type="entry name" value="FemAB-like"/>
</dbReference>
<dbReference type="RefSeq" id="WP_266601533.1">
    <property type="nucleotide sequence ID" value="NZ_JAPHNL010000244.1"/>
</dbReference>
<name>A0ABT3TXR5_9ACTN</name>
<gene>
    <name evidence="1" type="ORF">OFY01_19190</name>
</gene>
<comment type="caution">
    <text evidence="1">The sequence shown here is derived from an EMBL/GenBank/DDBJ whole genome shotgun (WGS) entry which is preliminary data.</text>
</comment>
<evidence type="ECO:0000313" key="2">
    <source>
        <dbReference type="Proteomes" id="UP001163064"/>
    </source>
</evidence>
<reference evidence="1" key="1">
    <citation type="submission" date="2022-10" db="EMBL/GenBank/DDBJ databases">
        <title>Streptomyces beihaiensis sp. nov., a chitin degrading actinobacterium, isolated from shrimp pond soil.</title>
        <authorList>
            <person name="Xie J."/>
            <person name="Shen N."/>
        </authorList>
    </citation>
    <scope>NUCLEOTIDE SEQUENCE</scope>
    <source>
        <strain evidence="1">GXMU-J5</strain>
    </source>
</reference>
<accession>A0ABT3TXR5</accession>
<keyword evidence="1" id="KW-0808">Transferase</keyword>
<dbReference type="SUPFAM" id="SSF55729">
    <property type="entry name" value="Acyl-CoA N-acyltransferases (Nat)"/>
    <property type="match status" value="1"/>
</dbReference>
<dbReference type="GO" id="GO:0016746">
    <property type="term" value="F:acyltransferase activity"/>
    <property type="evidence" value="ECO:0007669"/>
    <property type="project" value="UniProtKB-KW"/>
</dbReference>
<dbReference type="Proteomes" id="UP001163064">
    <property type="component" value="Unassembled WGS sequence"/>
</dbReference>
<dbReference type="InterPro" id="IPR016181">
    <property type="entry name" value="Acyl_CoA_acyltransferase"/>
</dbReference>
<organism evidence="1 2">
    <name type="scientific">Streptomyces beihaiensis</name>
    <dbReference type="NCBI Taxonomy" id="2984495"/>
    <lineage>
        <taxon>Bacteria</taxon>
        <taxon>Bacillati</taxon>
        <taxon>Actinomycetota</taxon>
        <taxon>Actinomycetes</taxon>
        <taxon>Kitasatosporales</taxon>
        <taxon>Streptomycetaceae</taxon>
        <taxon>Streptomyces</taxon>
    </lineage>
</organism>
<sequence length="398" mass="42714">MTGLAEFHDHLGGMSPDAWEPLAADRLYSCADWLRFCATDIGGRTATGTVRTGDGAVAVTAVVEENNSFYQWHTQLTARGLPSPDPVGLMVGQRRGYRTSLLTRHGVDVDRAAPGLLDAVRELATRLPGSVLPSGTAGAGAAANRPTPCVAGFLSTEDALALRAAGGVDAVPVLLTTDAWVSVPEGGWEAWLRTLPSKGRRDSVKQEVKAFAAAGYEITRVPLADSFTAAAGLLAATQKRYGHPYDIDVLTESFRRQATAMGPKAEVLFCARPGEEPVGFSLFYVHGDTLYVRAVGFDYERLLRGAAEYFNLVYYASVRIAADAGLRWIHPGIESPDAKALRGARLRPLWLLDLSEDSVLAGHGERVRAYNAARTEELAALSPAVSKALERDLFAPFC</sequence>
<dbReference type="EMBL" id="JAPHNL010000244">
    <property type="protein sequence ID" value="MCX3061849.1"/>
    <property type="molecule type" value="Genomic_DNA"/>
</dbReference>
<evidence type="ECO:0000313" key="1">
    <source>
        <dbReference type="EMBL" id="MCX3061849.1"/>
    </source>
</evidence>
<dbReference type="Gene3D" id="3.40.630.30">
    <property type="match status" value="1"/>
</dbReference>
<proteinExistence type="predicted"/>
<dbReference type="Pfam" id="PF04339">
    <property type="entry name" value="FemAB_like"/>
    <property type="match status" value="1"/>
</dbReference>
<dbReference type="EC" id="2.3.1.-" evidence="1"/>